<sequence length="280" mass="30054">MTIRAGSGGFTLIELVTVIVILAVVGLGMVNFTRLGTRVFVDVTQRDQLLSDSRFLVERLNREIRTALPNSLRVTGNSNGHCLEFMPIRWSTYYFTLPVAPDTGTEAEVAYVTALDTLVPPPYTLQVGDQAIVYPLVASDVYETSDKSVAIDSVSAPVGGKVTLTFADTASFPQGSPSQRLFVINQPVSYCALADGSVRRFSGYGVNAVQPQLQAVDGGVLMAENLVNQLSAAAGSSSDDPFRVVPATLTRSALALVRLRFGRDAEVITFNNEVHLPNAP</sequence>
<gene>
    <name evidence="2" type="ORF">LJ739_15435</name>
</gene>
<accession>A0ABS8GAQ5</accession>
<comment type="caution">
    <text evidence="2">The sequence shown here is derived from an EMBL/GenBank/DDBJ whole genome shotgun (WGS) entry which is preliminary data.</text>
</comment>
<reference evidence="2 3" key="1">
    <citation type="submission" date="2021-10" db="EMBL/GenBank/DDBJ databases">
        <title>Draft genome of Aestuariibacter halophilus JC2043.</title>
        <authorList>
            <person name="Emsley S.A."/>
            <person name="Pfannmuller K.M."/>
            <person name="Ushijima B."/>
            <person name="Saw J.H."/>
            <person name="Videau P."/>
        </authorList>
    </citation>
    <scope>NUCLEOTIDE SEQUENCE [LARGE SCALE GENOMIC DNA]</scope>
    <source>
        <strain evidence="2 3">JC2043</strain>
    </source>
</reference>
<proteinExistence type="predicted"/>
<protein>
    <submittedName>
        <fullName evidence="2">Prepilin-type N-terminal cleavage/methylation domain-containing protein</fullName>
    </submittedName>
</protein>
<name>A0ABS8GAQ5_9ALTE</name>
<keyword evidence="1" id="KW-0472">Membrane</keyword>
<organism evidence="2 3">
    <name type="scientific">Fluctibacter halophilus</name>
    <dbReference type="NCBI Taxonomy" id="226011"/>
    <lineage>
        <taxon>Bacteria</taxon>
        <taxon>Pseudomonadati</taxon>
        <taxon>Pseudomonadota</taxon>
        <taxon>Gammaproteobacteria</taxon>
        <taxon>Alteromonadales</taxon>
        <taxon>Alteromonadaceae</taxon>
        <taxon>Fluctibacter</taxon>
    </lineage>
</organism>
<dbReference type="RefSeq" id="WP_229161950.1">
    <property type="nucleotide sequence ID" value="NZ_JAJEWP010000005.1"/>
</dbReference>
<evidence type="ECO:0000256" key="1">
    <source>
        <dbReference type="SAM" id="Phobius"/>
    </source>
</evidence>
<evidence type="ECO:0000313" key="2">
    <source>
        <dbReference type="EMBL" id="MCC2617645.1"/>
    </source>
</evidence>
<evidence type="ECO:0000313" key="3">
    <source>
        <dbReference type="Proteomes" id="UP001520878"/>
    </source>
</evidence>
<keyword evidence="1" id="KW-1133">Transmembrane helix</keyword>
<dbReference type="EMBL" id="JAJEWP010000005">
    <property type="protein sequence ID" value="MCC2617645.1"/>
    <property type="molecule type" value="Genomic_DNA"/>
</dbReference>
<dbReference type="InterPro" id="IPR012902">
    <property type="entry name" value="N_methyl_site"/>
</dbReference>
<feature type="transmembrane region" description="Helical" evidence="1">
    <location>
        <begin position="12"/>
        <end position="32"/>
    </location>
</feature>
<keyword evidence="1" id="KW-0812">Transmembrane</keyword>
<dbReference type="Proteomes" id="UP001520878">
    <property type="component" value="Unassembled WGS sequence"/>
</dbReference>
<dbReference type="PROSITE" id="PS00409">
    <property type="entry name" value="PROKAR_NTER_METHYL"/>
    <property type="match status" value="1"/>
</dbReference>
<keyword evidence="3" id="KW-1185">Reference proteome</keyword>
<dbReference type="Pfam" id="PF07963">
    <property type="entry name" value="N_methyl"/>
    <property type="match status" value="1"/>
</dbReference>
<dbReference type="NCBIfam" id="TIGR02532">
    <property type="entry name" value="IV_pilin_GFxxxE"/>
    <property type="match status" value="1"/>
</dbReference>